<name>A0A969W891_9GAMM</name>
<gene>
    <name evidence="2" type="ORF">G7Y82_07845</name>
</gene>
<evidence type="ECO:0000313" key="3">
    <source>
        <dbReference type="Proteomes" id="UP000653472"/>
    </source>
</evidence>
<dbReference type="SUPFAM" id="SSF63829">
    <property type="entry name" value="Calcium-dependent phosphotriesterase"/>
    <property type="match status" value="1"/>
</dbReference>
<protein>
    <submittedName>
        <fullName evidence="2">Uncharacterized protein</fullName>
    </submittedName>
</protein>
<keyword evidence="3" id="KW-1185">Reference proteome</keyword>
<comment type="caution">
    <text evidence="2">The sequence shown here is derived from an EMBL/GenBank/DDBJ whole genome shotgun (WGS) entry which is preliminary data.</text>
</comment>
<organism evidence="2 3">
    <name type="scientific">Solimonas marina</name>
    <dbReference type="NCBI Taxonomy" id="2714601"/>
    <lineage>
        <taxon>Bacteria</taxon>
        <taxon>Pseudomonadati</taxon>
        <taxon>Pseudomonadota</taxon>
        <taxon>Gammaproteobacteria</taxon>
        <taxon>Nevskiales</taxon>
        <taxon>Nevskiaceae</taxon>
        <taxon>Solimonas</taxon>
    </lineage>
</organism>
<dbReference type="AlphaFoldDB" id="A0A969W891"/>
<dbReference type="Proteomes" id="UP000653472">
    <property type="component" value="Unassembled WGS sequence"/>
</dbReference>
<evidence type="ECO:0000256" key="1">
    <source>
        <dbReference type="SAM" id="MobiDB-lite"/>
    </source>
</evidence>
<dbReference type="EMBL" id="JAAVXB010000003">
    <property type="protein sequence ID" value="NKF22227.1"/>
    <property type="molecule type" value="Genomic_DNA"/>
</dbReference>
<sequence length="281" mass="30945">MGGATGLPAVHDPAIPELSGCASDGRQPERLWVHNDSSNPPLLFAINPQGQVLQRVRVDGADNVDWEDIAHFVWHGQSYLALADTGDNFAWRDGVAVLLMPEPVPGMRELRPARTIRVHYPDGAHDVEALAVDAAAGDILLLTKRRPPARLYRLRLDGPDVQQAEPIATLPDWWPERQTPVETISEWHYRGAVSAMDLSPDGRRLAMLTGTHWMVFDRDGGEPWAQVLQRQPRIARIPRPSDGPDTIYEALCWAADGGLWINGERLPAPLLHLAPGVPSGP</sequence>
<accession>A0A969W891</accession>
<feature type="region of interest" description="Disordered" evidence="1">
    <location>
        <begin position="1"/>
        <end position="21"/>
    </location>
</feature>
<dbReference type="RefSeq" id="WP_168147464.1">
    <property type="nucleotide sequence ID" value="NZ_JAAVXB010000003.1"/>
</dbReference>
<proteinExistence type="predicted"/>
<evidence type="ECO:0000313" key="2">
    <source>
        <dbReference type="EMBL" id="NKF22227.1"/>
    </source>
</evidence>
<reference evidence="2" key="1">
    <citation type="submission" date="2020-03" db="EMBL/GenBank/DDBJ databases">
        <title>Solimonas marina sp. nov., isolated from deep seawater of the Pacific Ocean.</title>
        <authorList>
            <person name="Liu X."/>
            <person name="Lai Q."/>
            <person name="Sun F."/>
            <person name="Gai Y."/>
            <person name="Li G."/>
            <person name="Shao Z."/>
        </authorList>
    </citation>
    <scope>NUCLEOTIDE SEQUENCE</scope>
    <source>
        <strain evidence="2">C16B3</strain>
    </source>
</reference>